<dbReference type="AlphaFoldDB" id="A0A1E5WJY4"/>
<gene>
    <name evidence="2" type="ORF">BAE44_0001335</name>
</gene>
<name>A0A1E5WJY4_9POAL</name>
<dbReference type="Proteomes" id="UP000095767">
    <property type="component" value="Unassembled WGS sequence"/>
</dbReference>
<keyword evidence="3" id="KW-1185">Reference proteome</keyword>
<proteinExistence type="predicted"/>
<accession>A0A1E5WJY4</accession>
<evidence type="ECO:0000256" key="1">
    <source>
        <dbReference type="SAM" id="MobiDB-lite"/>
    </source>
</evidence>
<evidence type="ECO:0000313" key="3">
    <source>
        <dbReference type="Proteomes" id="UP000095767"/>
    </source>
</evidence>
<dbReference type="EMBL" id="LWDX02004790">
    <property type="protein sequence ID" value="OEL37644.1"/>
    <property type="molecule type" value="Genomic_DNA"/>
</dbReference>
<feature type="non-terminal residue" evidence="2">
    <location>
        <position position="1"/>
    </location>
</feature>
<feature type="compositionally biased region" description="Low complexity" evidence="1">
    <location>
        <begin position="34"/>
        <end position="46"/>
    </location>
</feature>
<feature type="region of interest" description="Disordered" evidence="1">
    <location>
        <begin position="1"/>
        <end position="112"/>
    </location>
</feature>
<organism evidence="2 3">
    <name type="scientific">Dichanthelium oligosanthes</name>
    <dbReference type="NCBI Taxonomy" id="888268"/>
    <lineage>
        <taxon>Eukaryota</taxon>
        <taxon>Viridiplantae</taxon>
        <taxon>Streptophyta</taxon>
        <taxon>Embryophyta</taxon>
        <taxon>Tracheophyta</taxon>
        <taxon>Spermatophyta</taxon>
        <taxon>Magnoliopsida</taxon>
        <taxon>Liliopsida</taxon>
        <taxon>Poales</taxon>
        <taxon>Poaceae</taxon>
        <taxon>PACMAD clade</taxon>
        <taxon>Panicoideae</taxon>
        <taxon>Panicodae</taxon>
        <taxon>Paniceae</taxon>
        <taxon>Dichantheliinae</taxon>
        <taxon>Dichanthelium</taxon>
    </lineage>
</organism>
<evidence type="ECO:0000313" key="2">
    <source>
        <dbReference type="EMBL" id="OEL37644.1"/>
    </source>
</evidence>
<sequence length="112" mass="12012">LHAGHADTTAAIRRSSWSAAGVANRWSSTSTAHSPSTGGRSSSGSSTDQAACWMTNKQQQQPQQAPSRVAAPNLEISLGRQGWQHNLQDKHQQQQRSGEPAAPKELTLLKCL</sequence>
<reference evidence="2 3" key="1">
    <citation type="submission" date="2016-09" db="EMBL/GenBank/DDBJ databases">
        <title>The draft genome of Dichanthelium oligosanthes: A C3 panicoid grass species.</title>
        <authorList>
            <person name="Studer A.J."/>
            <person name="Schnable J.C."/>
            <person name="Brutnell T.P."/>
        </authorList>
    </citation>
    <scope>NUCLEOTIDE SEQUENCE [LARGE SCALE GENOMIC DNA]</scope>
    <source>
        <strain evidence="3">cv. Kellogg 1175</strain>
        <tissue evidence="2">Leaf</tissue>
    </source>
</reference>
<comment type="caution">
    <text evidence="2">The sequence shown here is derived from an EMBL/GenBank/DDBJ whole genome shotgun (WGS) entry which is preliminary data.</text>
</comment>
<protein>
    <submittedName>
        <fullName evidence="2">Uncharacterized protein</fullName>
    </submittedName>
</protein>